<dbReference type="SUPFAM" id="SSF52058">
    <property type="entry name" value="L domain-like"/>
    <property type="match status" value="1"/>
</dbReference>
<evidence type="ECO:0000256" key="1">
    <source>
        <dbReference type="ARBA" id="ARBA00022614"/>
    </source>
</evidence>
<feature type="compositionally biased region" description="Basic and acidic residues" evidence="3">
    <location>
        <begin position="70"/>
        <end position="95"/>
    </location>
</feature>
<feature type="region of interest" description="Disordered" evidence="3">
    <location>
        <begin position="63"/>
        <end position="106"/>
    </location>
</feature>
<evidence type="ECO:0000256" key="3">
    <source>
        <dbReference type="SAM" id="MobiDB-lite"/>
    </source>
</evidence>
<accession>A0A2D4ENT4</accession>
<dbReference type="PANTHER" id="PTHR18849">
    <property type="entry name" value="LEUCINE RICH REPEAT PROTEIN"/>
    <property type="match status" value="1"/>
</dbReference>
<dbReference type="InterPro" id="IPR001611">
    <property type="entry name" value="Leu-rich_rpt"/>
</dbReference>
<evidence type="ECO:0008006" key="5">
    <source>
        <dbReference type="Google" id="ProtNLM"/>
    </source>
</evidence>
<dbReference type="PANTHER" id="PTHR18849:SF3">
    <property type="entry name" value="LEUCINE RICH REPEAT CONTAINING 23"/>
    <property type="match status" value="1"/>
</dbReference>
<organism evidence="4">
    <name type="scientific">Micrurus corallinus</name>
    <name type="common">Brazilian coral snake</name>
    <dbReference type="NCBI Taxonomy" id="54390"/>
    <lineage>
        <taxon>Eukaryota</taxon>
        <taxon>Metazoa</taxon>
        <taxon>Chordata</taxon>
        <taxon>Craniata</taxon>
        <taxon>Vertebrata</taxon>
        <taxon>Euteleostomi</taxon>
        <taxon>Lepidosauria</taxon>
        <taxon>Squamata</taxon>
        <taxon>Bifurcata</taxon>
        <taxon>Unidentata</taxon>
        <taxon>Episquamata</taxon>
        <taxon>Toxicofera</taxon>
        <taxon>Serpentes</taxon>
        <taxon>Colubroidea</taxon>
        <taxon>Elapidae</taxon>
        <taxon>Elapinae</taxon>
        <taxon>Micrurus</taxon>
    </lineage>
</organism>
<protein>
    <recommendedName>
        <fullName evidence="5">U2A'/phosphoprotein 32 family A C-terminal domain-containing protein</fullName>
    </recommendedName>
</protein>
<dbReference type="Pfam" id="PF14580">
    <property type="entry name" value="LRR_9"/>
    <property type="match status" value="1"/>
</dbReference>
<dbReference type="EMBL" id="IACJ01015695">
    <property type="protein sequence ID" value="LAA36899.1"/>
    <property type="molecule type" value="Transcribed_RNA"/>
</dbReference>
<name>A0A2D4ENT4_MICCO</name>
<evidence type="ECO:0000313" key="4">
    <source>
        <dbReference type="EMBL" id="LAA36899.1"/>
    </source>
</evidence>
<dbReference type="PROSITE" id="PS51450">
    <property type="entry name" value="LRR"/>
    <property type="match status" value="1"/>
</dbReference>
<reference evidence="4" key="1">
    <citation type="submission" date="2017-07" db="EMBL/GenBank/DDBJ databases">
        <authorList>
            <person name="Mikheyev A."/>
            <person name="Grau M."/>
        </authorList>
    </citation>
    <scope>NUCLEOTIDE SEQUENCE</scope>
    <source>
        <tissue evidence="4">Venom_gland</tissue>
    </source>
</reference>
<dbReference type="InterPro" id="IPR032675">
    <property type="entry name" value="LRR_dom_sf"/>
</dbReference>
<proteinExistence type="predicted"/>
<feature type="compositionally biased region" description="Acidic residues" evidence="3">
    <location>
        <begin position="96"/>
        <end position="106"/>
    </location>
</feature>
<sequence>MKSLQYLNLRGNTIAQVQELEKLQVLPMLRALVLLENPCSDESEYRVEALVLLPSLERLDKDFFEEEERNEAADIRQRRKEEELELQKEREREKELEEAEDTAQED</sequence>
<keyword evidence="2" id="KW-0677">Repeat</keyword>
<keyword evidence="1" id="KW-0433">Leucine-rich repeat</keyword>
<dbReference type="AlphaFoldDB" id="A0A2D4ENT4"/>
<evidence type="ECO:0000256" key="2">
    <source>
        <dbReference type="ARBA" id="ARBA00022737"/>
    </source>
</evidence>
<reference evidence="4" key="2">
    <citation type="submission" date="2017-11" db="EMBL/GenBank/DDBJ databases">
        <title>Coralsnake Venomics: Analyses of Venom Gland Transcriptomes and Proteomes of Six Brazilian Taxa.</title>
        <authorList>
            <person name="Aird S.D."/>
            <person name="Jorge da Silva N."/>
            <person name="Qiu L."/>
            <person name="Villar-Briones A."/>
            <person name="Aparecida-Saddi V."/>
            <person name="Campos-Telles M.P."/>
            <person name="Grau M."/>
            <person name="Mikheyev A.S."/>
        </authorList>
    </citation>
    <scope>NUCLEOTIDE SEQUENCE</scope>
    <source>
        <tissue evidence="4">Venom_gland</tissue>
    </source>
</reference>
<dbReference type="Gene3D" id="3.80.10.10">
    <property type="entry name" value="Ribonuclease Inhibitor"/>
    <property type="match status" value="1"/>
</dbReference>